<proteinExistence type="predicted"/>
<feature type="region of interest" description="Disordered" evidence="1">
    <location>
        <begin position="248"/>
        <end position="286"/>
    </location>
</feature>
<dbReference type="AlphaFoldDB" id="A0A699KS97"/>
<feature type="non-terminal residue" evidence="2">
    <location>
        <position position="1"/>
    </location>
</feature>
<accession>A0A699KS97</accession>
<gene>
    <name evidence="2" type="ORF">Tci_675179</name>
</gene>
<name>A0A699KS97_TANCI</name>
<feature type="compositionally biased region" description="Polar residues" evidence="1">
    <location>
        <begin position="69"/>
        <end position="86"/>
    </location>
</feature>
<dbReference type="EMBL" id="BKCJ010537476">
    <property type="protein sequence ID" value="GFB03208.1"/>
    <property type="molecule type" value="Genomic_DNA"/>
</dbReference>
<organism evidence="2">
    <name type="scientific">Tanacetum cinerariifolium</name>
    <name type="common">Dalmatian daisy</name>
    <name type="synonym">Chrysanthemum cinerariifolium</name>
    <dbReference type="NCBI Taxonomy" id="118510"/>
    <lineage>
        <taxon>Eukaryota</taxon>
        <taxon>Viridiplantae</taxon>
        <taxon>Streptophyta</taxon>
        <taxon>Embryophyta</taxon>
        <taxon>Tracheophyta</taxon>
        <taxon>Spermatophyta</taxon>
        <taxon>Magnoliopsida</taxon>
        <taxon>eudicotyledons</taxon>
        <taxon>Gunneridae</taxon>
        <taxon>Pentapetalae</taxon>
        <taxon>asterids</taxon>
        <taxon>campanulids</taxon>
        <taxon>Asterales</taxon>
        <taxon>Asteraceae</taxon>
        <taxon>Asteroideae</taxon>
        <taxon>Anthemideae</taxon>
        <taxon>Anthemidinae</taxon>
        <taxon>Tanacetum</taxon>
    </lineage>
</organism>
<protein>
    <submittedName>
        <fullName evidence="2">Uncharacterized protein</fullName>
    </submittedName>
</protein>
<evidence type="ECO:0000313" key="2">
    <source>
        <dbReference type="EMBL" id="GFB03208.1"/>
    </source>
</evidence>
<evidence type="ECO:0000256" key="1">
    <source>
        <dbReference type="SAM" id="MobiDB-lite"/>
    </source>
</evidence>
<comment type="caution">
    <text evidence="2">The sequence shown here is derived from an EMBL/GenBank/DDBJ whole genome shotgun (WGS) entry which is preliminary data.</text>
</comment>
<sequence length="395" mass="44151">PEGSLEDKDSGETNHPLIWNQSTLLLLIFEALVLKSEEDILGAGKEIDAKPQAADITETHHQYPLPQENKPQSSHATYTKASDTDSSSVNYANLKASIDDYYDENIAYRDQTNKLVAASMISLDNSRTVISDLYIGLNVITELLKEINNAVKDDLAINKKISEATKSFSKISRNITKAHALKQDEKLASYAKSSTNMAWNLVSRISGLKRAQNHIQSCMSSLKEDTHFIKSMMTEMYEVFKGQSSLAPSATPRINKGKGTEIDSDEDPSKKPMPASTIVHPDPDEEVKVPYTINGKMYYLTDKEMEAYLDKEEKVKKAAKEARILAISKHEVIKVVSALPPLAPAPKQASSESLRKKRKHMELEPEIRIPGLECNRALPENFPFINNMVVEEPEY</sequence>
<reference evidence="2" key="1">
    <citation type="journal article" date="2019" name="Sci. Rep.">
        <title>Draft genome of Tanacetum cinerariifolium, the natural source of mosquito coil.</title>
        <authorList>
            <person name="Yamashiro T."/>
            <person name="Shiraishi A."/>
            <person name="Satake H."/>
            <person name="Nakayama K."/>
        </authorList>
    </citation>
    <scope>NUCLEOTIDE SEQUENCE</scope>
</reference>
<feature type="region of interest" description="Disordered" evidence="1">
    <location>
        <begin position="63"/>
        <end position="86"/>
    </location>
</feature>